<keyword evidence="2" id="KW-1185">Reference proteome</keyword>
<proteinExistence type="predicted"/>
<dbReference type="InterPro" id="IPR010982">
    <property type="entry name" value="Lambda_DNA-bd_dom_sf"/>
</dbReference>
<dbReference type="AlphaFoldDB" id="A0A5B8UTR4"/>
<organism evidence="1 2">
    <name type="scientific">Mucilaginibacter ginsenosidivorans</name>
    <dbReference type="NCBI Taxonomy" id="398053"/>
    <lineage>
        <taxon>Bacteria</taxon>
        <taxon>Pseudomonadati</taxon>
        <taxon>Bacteroidota</taxon>
        <taxon>Sphingobacteriia</taxon>
        <taxon>Sphingobacteriales</taxon>
        <taxon>Sphingobacteriaceae</taxon>
        <taxon>Mucilaginibacter</taxon>
    </lineage>
</organism>
<dbReference type="RefSeq" id="WP_147030981.1">
    <property type="nucleotide sequence ID" value="NZ_CP042436.1"/>
</dbReference>
<evidence type="ECO:0000313" key="1">
    <source>
        <dbReference type="EMBL" id="QEC62404.1"/>
    </source>
</evidence>
<gene>
    <name evidence="1" type="ORF">FRZ54_07335</name>
</gene>
<dbReference type="SUPFAM" id="SSF47413">
    <property type="entry name" value="lambda repressor-like DNA-binding domains"/>
    <property type="match status" value="1"/>
</dbReference>
<reference evidence="1 2" key="1">
    <citation type="journal article" date="2017" name="Curr. Microbiol.">
        <title>Mucilaginibacter ginsenosidivorans sp. nov., Isolated from Soil of Ginseng Field.</title>
        <authorList>
            <person name="Kim M.M."/>
            <person name="Siddiqi M.Z."/>
            <person name="Im W.T."/>
        </authorList>
    </citation>
    <scope>NUCLEOTIDE SEQUENCE [LARGE SCALE GENOMIC DNA]</scope>
    <source>
        <strain evidence="1 2">Gsoil 3017</strain>
    </source>
</reference>
<dbReference type="KEGG" id="mgin:FRZ54_07335"/>
<name>A0A5B8UTR4_9SPHI</name>
<sequence>MISNQLNKIEGIDPEADALRKLGNRIKTLRIKAGHHHYEKFAYQHNIGRILLRRAELGGNVNYKNLLKIIKALGVTPSAFFSEGLD</sequence>
<dbReference type="GO" id="GO:0003677">
    <property type="term" value="F:DNA binding"/>
    <property type="evidence" value="ECO:0007669"/>
    <property type="project" value="InterPro"/>
</dbReference>
<dbReference type="EMBL" id="CP042436">
    <property type="protein sequence ID" value="QEC62404.1"/>
    <property type="molecule type" value="Genomic_DNA"/>
</dbReference>
<dbReference type="Gene3D" id="1.10.260.40">
    <property type="entry name" value="lambda repressor-like DNA-binding domains"/>
    <property type="match status" value="1"/>
</dbReference>
<protein>
    <submittedName>
        <fullName evidence="1">XRE family transcriptional regulator</fullName>
    </submittedName>
</protein>
<dbReference type="OrthoDB" id="674942at2"/>
<evidence type="ECO:0000313" key="2">
    <source>
        <dbReference type="Proteomes" id="UP000321479"/>
    </source>
</evidence>
<dbReference type="Proteomes" id="UP000321479">
    <property type="component" value="Chromosome"/>
</dbReference>
<accession>A0A5B8UTR4</accession>